<accession>A0ABY5SQE6</accession>
<gene>
    <name evidence="3" type="ORF">L1F31_03735</name>
</gene>
<dbReference type="EMBL" id="CP093443">
    <property type="protein sequence ID" value="UVI36782.1"/>
    <property type="molecule type" value="Genomic_DNA"/>
</dbReference>
<dbReference type="Proteomes" id="UP001064879">
    <property type="component" value="Chromosome"/>
</dbReference>
<feature type="chain" id="PRO_5045504334" description="Secreted protein" evidence="2">
    <location>
        <begin position="26"/>
        <end position="258"/>
    </location>
</feature>
<sequence length="258" mass="27162">MKKTLALAATAAISLSALTAGPAAAAGHDHTDSSNAALAVPAADAQDDSAKNGDSGEESNPVEASLALKYSYMNPMGFSSFGGIQYTIDSLEEGDIVTNTLTDEIDRVDKDGPYDGSIMFDREPEADTTVDFTVTVERDGERKKEFPASIDVVEGDRGASADGDVIIDNDELTVADFKQFGIDLTVVQCPADSTANFKVAKKDAPNKVLKEKSQLVGEDESASVHVVPPAGVEDHTGEYAVMTECGDLKSEGTFTIKD</sequence>
<proteinExistence type="predicted"/>
<organism evidence="3 4">
    <name type="scientific">Brevibacterium spongiae</name>
    <dbReference type="NCBI Taxonomy" id="2909672"/>
    <lineage>
        <taxon>Bacteria</taxon>
        <taxon>Bacillati</taxon>
        <taxon>Actinomycetota</taxon>
        <taxon>Actinomycetes</taxon>
        <taxon>Micrococcales</taxon>
        <taxon>Brevibacteriaceae</taxon>
        <taxon>Brevibacterium</taxon>
    </lineage>
</organism>
<dbReference type="RefSeq" id="WP_265419351.1">
    <property type="nucleotide sequence ID" value="NZ_CP093443.1"/>
</dbReference>
<evidence type="ECO:0000256" key="1">
    <source>
        <dbReference type="SAM" id="MobiDB-lite"/>
    </source>
</evidence>
<keyword evidence="2" id="KW-0732">Signal</keyword>
<evidence type="ECO:0000256" key="2">
    <source>
        <dbReference type="SAM" id="SignalP"/>
    </source>
</evidence>
<keyword evidence="4" id="KW-1185">Reference proteome</keyword>
<evidence type="ECO:0000313" key="3">
    <source>
        <dbReference type="EMBL" id="UVI36782.1"/>
    </source>
</evidence>
<evidence type="ECO:0000313" key="4">
    <source>
        <dbReference type="Proteomes" id="UP001064879"/>
    </source>
</evidence>
<name>A0ABY5SQE6_9MICO</name>
<feature type="region of interest" description="Disordered" evidence="1">
    <location>
        <begin position="41"/>
        <end position="60"/>
    </location>
</feature>
<protein>
    <recommendedName>
        <fullName evidence="5">Secreted protein</fullName>
    </recommendedName>
</protein>
<feature type="signal peptide" evidence="2">
    <location>
        <begin position="1"/>
        <end position="25"/>
    </location>
</feature>
<reference evidence="3" key="1">
    <citation type="submission" date="2022-03" db="EMBL/GenBank/DDBJ databases">
        <title>Brevibacterium spongiae sp. nov., isolated from marine sponge.</title>
        <authorList>
            <person name="Li Z."/>
            <person name="Zhang M."/>
        </authorList>
    </citation>
    <scope>NUCLEOTIDE SEQUENCE</scope>
    <source>
        <strain evidence="3">WHS-Z9</strain>
    </source>
</reference>
<evidence type="ECO:0008006" key="5">
    <source>
        <dbReference type="Google" id="ProtNLM"/>
    </source>
</evidence>